<evidence type="ECO:0000256" key="1">
    <source>
        <dbReference type="ARBA" id="ARBA00009437"/>
    </source>
</evidence>
<dbReference type="PRINTS" id="PR00039">
    <property type="entry name" value="HTHLYSR"/>
</dbReference>
<dbReference type="Proteomes" id="UP000032552">
    <property type="component" value="Unassembled WGS sequence"/>
</dbReference>
<dbReference type="InterPro" id="IPR036388">
    <property type="entry name" value="WH-like_DNA-bd_sf"/>
</dbReference>
<evidence type="ECO:0000313" key="7">
    <source>
        <dbReference type="Proteomes" id="UP000032552"/>
    </source>
</evidence>
<accession>A0A0C9NXP6</accession>
<dbReference type="GO" id="GO:0003677">
    <property type="term" value="F:DNA binding"/>
    <property type="evidence" value="ECO:0007669"/>
    <property type="project" value="UniProtKB-KW"/>
</dbReference>
<protein>
    <submittedName>
        <fullName evidence="6">Fhu operon transcription regulator</fullName>
    </submittedName>
</protein>
<name>A0A0C9NXP6_LACPA</name>
<dbReference type="PROSITE" id="PS50931">
    <property type="entry name" value="HTH_LYSR"/>
    <property type="match status" value="1"/>
</dbReference>
<dbReference type="Gene3D" id="1.10.10.10">
    <property type="entry name" value="Winged helix-like DNA-binding domain superfamily/Winged helix DNA-binding domain"/>
    <property type="match status" value="1"/>
</dbReference>
<evidence type="ECO:0000313" key="6">
    <source>
        <dbReference type="EMBL" id="GAN36715.1"/>
    </source>
</evidence>
<dbReference type="CDD" id="cd05466">
    <property type="entry name" value="PBP2_LTTR_substrate"/>
    <property type="match status" value="1"/>
</dbReference>
<dbReference type="GO" id="GO:0003700">
    <property type="term" value="F:DNA-binding transcription factor activity"/>
    <property type="evidence" value="ECO:0007669"/>
    <property type="project" value="InterPro"/>
</dbReference>
<dbReference type="RefSeq" id="WP_003574732.1">
    <property type="nucleotide sequence ID" value="NZ_BAYM01000087.1"/>
</dbReference>
<gene>
    <name evidence="6" type="ORF">LC0644_1304</name>
</gene>
<evidence type="ECO:0000256" key="3">
    <source>
        <dbReference type="ARBA" id="ARBA00023125"/>
    </source>
</evidence>
<sequence length="292" mass="32009">MELRTLRYLVAIADAGTITAAANAIHISQPALSRQMQELETELGTKLFNRKSRAISLTANGTYLVNRARQILTLTDAAVADIVDDHAVSGTLAIGLGESRLNQIVLKAAQQLIDAFPDVTLRLYSGNADDIKERLDHGLLDFGVVIDPADTYKYAYRRISGENRWGLLIPISDPLAAQTAISPETIRGQALIVSEREPVVKMLTDWAGHAFNPNQVVARYNLIYNAGLLAQLGSGYIVGLSHLIGHDEMQLKFIPFSPTLTTKMALIWTKNVPMSGAAQKFLEIFNQLIETV</sequence>
<keyword evidence="3" id="KW-0238">DNA-binding</keyword>
<feature type="domain" description="HTH lysR-type" evidence="5">
    <location>
        <begin position="1"/>
        <end position="58"/>
    </location>
</feature>
<dbReference type="InterPro" id="IPR050950">
    <property type="entry name" value="HTH-type_LysR_regulators"/>
</dbReference>
<evidence type="ECO:0000259" key="5">
    <source>
        <dbReference type="PROSITE" id="PS50931"/>
    </source>
</evidence>
<dbReference type="PANTHER" id="PTHR30419:SF8">
    <property type="entry name" value="NITROGEN ASSIMILATION TRANSCRIPTIONAL ACTIVATOR-RELATED"/>
    <property type="match status" value="1"/>
</dbReference>
<keyword evidence="4" id="KW-0804">Transcription</keyword>
<evidence type="ECO:0000256" key="4">
    <source>
        <dbReference type="ARBA" id="ARBA00023163"/>
    </source>
</evidence>
<dbReference type="Pfam" id="PF03466">
    <property type="entry name" value="LysR_substrate"/>
    <property type="match status" value="1"/>
</dbReference>
<proteinExistence type="inferred from homology"/>
<dbReference type="Gene3D" id="3.40.190.290">
    <property type="match status" value="1"/>
</dbReference>
<evidence type="ECO:0000256" key="2">
    <source>
        <dbReference type="ARBA" id="ARBA00023015"/>
    </source>
</evidence>
<dbReference type="EMBL" id="BAYM01000087">
    <property type="protein sequence ID" value="GAN36715.1"/>
    <property type="molecule type" value="Genomic_DNA"/>
</dbReference>
<dbReference type="InterPro" id="IPR005119">
    <property type="entry name" value="LysR_subst-bd"/>
</dbReference>
<comment type="caution">
    <text evidence="6">The sequence shown here is derived from an EMBL/GenBank/DDBJ whole genome shotgun (WGS) entry which is preliminary data.</text>
</comment>
<dbReference type="InterPro" id="IPR036390">
    <property type="entry name" value="WH_DNA-bd_sf"/>
</dbReference>
<dbReference type="Pfam" id="PF00126">
    <property type="entry name" value="HTH_1"/>
    <property type="match status" value="1"/>
</dbReference>
<comment type="similarity">
    <text evidence="1">Belongs to the LysR transcriptional regulatory family.</text>
</comment>
<dbReference type="SUPFAM" id="SSF46785">
    <property type="entry name" value="Winged helix' DNA-binding domain"/>
    <property type="match status" value="1"/>
</dbReference>
<dbReference type="SUPFAM" id="SSF53850">
    <property type="entry name" value="Periplasmic binding protein-like II"/>
    <property type="match status" value="1"/>
</dbReference>
<keyword evidence="2" id="KW-0805">Transcription regulation</keyword>
<organism evidence="6 7">
    <name type="scientific">Lacticaseibacillus paracasei NRIC 0644</name>
    <dbReference type="NCBI Taxonomy" id="1435038"/>
    <lineage>
        <taxon>Bacteria</taxon>
        <taxon>Bacillati</taxon>
        <taxon>Bacillota</taxon>
        <taxon>Bacilli</taxon>
        <taxon>Lactobacillales</taxon>
        <taxon>Lactobacillaceae</taxon>
        <taxon>Lacticaseibacillus</taxon>
    </lineage>
</organism>
<dbReference type="PANTHER" id="PTHR30419">
    <property type="entry name" value="HTH-TYPE TRANSCRIPTIONAL REGULATOR YBHD"/>
    <property type="match status" value="1"/>
</dbReference>
<dbReference type="InterPro" id="IPR000847">
    <property type="entry name" value="LysR_HTH_N"/>
</dbReference>
<dbReference type="AlphaFoldDB" id="A0A0C9NXP6"/>
<reference evidence="7" key="1">
    <citation type="submission" date="2014-05" db="EMBL/GenBank/DDBJ databases">
        <title>Whole genome sequencing of Lactobacillus casei NRIC0644.</title>
        <authorList>
            <person name="Atarashi H."/>
            <person name="Yoshida Y."/>
            <person name="Fujimura S."/>
            <person name="Tanaka N."/>
            <person name="Shiwa Y."/>
            <person name="Yoshikawa H."/>
            <person name="Okada S."/>
            <person name="Nakagawa J."/>
        </authorList>
    </citation>
    <scope>NUCLEOTIDE SEQUENCE [LARGE SCALE GENOMIC DNA]</scope>
    <source>
        <strain evidence="7">NRIC0644</strain>
    </source>
</reference>
<dbReference type="GO" id="GO:0005829">
    <property type="term" value="C:cytosol"/>
    <property type="evidence" value="ECO:0007669"/>
    <property type="project" value="TreeGrafter"/>
</dbReference>
<dbReference type="FunFam" id="1.10.10.10:FF:000001">
    <property type="entry name" value="LysR family transcriptional regulator"/>
    <property type="match status" value="1"/>
</dbReference>